<evidence type="ECO:0000259" key="10">
    <source>
        <dbReference type="Pfam" id="PF00561"/>
    </source>
</evidence>
<evidence type="ECO:0000256" key="7">
    <source>
        <dbReference type="ARBA" id="ARBA00023136"/>
    </source>
</evidence>
<keyword evidence="5 9" id="KW-1133">Transmembrane helix</keyword>
<evidence type="ECO:0000256" key="8">
    <source>
        <dbReference type="SAM" id="MobiDB-lite"/>
    </source>
</evidence>
<evidence type="ECO:0000313" key="11">
    <source>
        <dbReference type="EMBL" id="KAJ3179824.1"/>
    </source>
</evidence>
<organism evidence="11 12">
    <name type="scientific">Geranomyces variabilis</name>
    <dbReference type="NCBI Taxonomy" id="109894"/>
    <lineage>
        <taxon>Eukaryota</taxon>
        <taxon>Fungi</taxon>
        <taxon>Fungi incertae sedis</taxon>
        <taxon>Chytridiomycota</taxon>
        <taxon>Chytridiomycota incertae sedis</taxon>
        <taxon>Chytridiomycetes</taxon>
        <taxon>Spizellomycetales</taxon>
        <taxon>Powellomycetaceae</taxon>
        <taxon>Geranomyces</taxon>
    </lineage>
</organism>
<dbReference type="EMBL" id="JADGJQ010000019">
    <property type="protein sequence ID" value="KAJ3179824.1"/>
    <property type="molecule type" value="Genomic_DNA"/>
</dbReference>
<dbReference type="FunFam" id="3.40.50.1820:FF:000095">
    <property type="entry name" value="Triglyceride lipase-cholesterol esterase"/>
    <property type="match status" value="1"/>
</dbReference>
<feature type="compositionally biased region" description="Basic and acidic residues" evidence="8">
    <location>
        <begin position="125"/>
        <end position="136"/>
    </location>
</feature>
<dbReference type="GO" id="GO:0016042">
    <property type="term" value="P:lipid catabolic process"/>
    <property type="evidence" value="ECO:0007669"/>
    <property type="project" value="UniProtKB-KW"/>
</dbReference>
<comment type="subcellular location">
    <subcellularLocation>
        <location evidence="1">Membrane</location>
        <topology evidence="1">Single-pass membrane protein</topology>
    </subcellularLocation>
</comment>
<comment type="caution">
    <text evidence="11">The sequence shown here is derived from an EMBL/GenBank/DDBJ whole genome shotgun (WGS) entry which is preliminary data.</text>
</comment>
<keyword evidence="2 9" id="KW-0812">Transmembrane</keyword>
<keyword evidence="7 9" id="KW-0472">Membrane</keyword>
<evidence type="ECO:0000256" key="5">
    <source>
        <dbReference type="ARBA" id="ARBA00022989"/>
    </source>
</evidence>
<evidence type="ECO:0000256" key="6">
    <source>
        <dbReference type="ARBA" id="ARBA00023098"/>
    </source>
</evidence>
<dbReference type="AlphaFoldDB" id="A0AAD5TLP9"/>
<reference evidence="11" key="1">
    <citation type="submission" date="2020-05" db="EMBL/GenBank/DDBJ databases">
        <title>Phylogenomic resolution of chytrid fungi.</title>
        <authorList>
            <person name="Stajich J.E."/>
            <person name="Amses K."/>
            <person name="Simmons R."/>
            <person name="Seto K."/>
            <person name="Myers J."/>
            <person name="Bonds A."/>
            <person name="Quandt C.A."/>
            <person name="Barry K."/>
            <person name="Liu P."/>
            <person name="Grigoriev I."/>
            <person name="Longcore J.E."/>
            <person name="James T.Y."/>
        </authorList>
    </citation>
    <scope>NUCLEOTIDE SEQUENCE</scope>
    <source>
        <strain evidence="11">JEL0379</strain>
    </source>
</reference>
<feature type="region of interest" description="Disordered" evidence="8">
    <location>
        <begin position="125"/>
        <end position="149"/>
    </location>
</feature>
<accession>A0AAD5TLP9</accession>
<dbReference type="GO" id="GO:0016787">
    <property type="term" value="F:hydrolase activity"/>
    <property type="evidence" value="ECO:0007669"/>
    <property type="project" value="UniProtKB-KW"/>
</dbReference>
<feature type="region of interest" description="Disordered" evidence="8">
    <location>
        <begin position="651"/>
        <end position="724"/>
    </location>
</feature>
<evidence type="ECO:0000256" key="4">
    <source>
        <dbReference type="ARBA" id="ARBA00022963"/>
    </source>
</evidence>
<dbReference type="InterPro" id="IPR029058">
    <property type="entry name" value="AB_hydrolase_fold"/>
</dbReference>
<feature type="transmembrane region" description="Helical" evidence="9">
    <location>
        <begin position="16"/>
        <end position="45"/>
    </location>
</feature>
<feature type="compositionally biased region" description="Acidic residues" evidence="8">
    <location>
        <begin position="669"/>
        <end position="691"/>
    </location>
</feature>
<protein>
    <submittedName>
        <fullName evidence="11">Cholesterol esterase</fullName>
    </submittedName>
</protein>
<dbReference type="Proteomes" id="UP001212152">
    <property type="component" value="Unassembled WGS sequence"/>
</dbReference>
<evidence type="ECO:0000256" key="3">
    <source>
        <dbReference type="ARBA" id="ARBA00022801"/>
    </source>
</evidence>
<keyword evidence="6" id="KW-0443">Lipid metabolism</keyword>
<keyword evidence="4" id="KW-0442">Lipid degradation</keyword>
<dbReference type="InterPro" id="IPR000073">
    <property type="entry name" value="AB_hydrolase_1"/>
</dbReference>
<keyword evidence="12" id="KW-1185">Reference proteome</keyword>
<keyword evidence="3" id="KW-0378">Hydrolase</keyword>
<name>A0AAD5TLP9_9FUNG</name>
<evidence type="ECO:0000256" key="2">
    <source>
        <dbReference type="ARBA" id="ARBA00022692"/>
    </source>
</evidence>
<proteinExistence type="predicted"/>
<dbReference type="Gene3D" id="3.40.50.1820">
    <property type="entry name" value="alpha/beta hydrolase"/>
    <property type="match status" value="1"/>
</dbReference>
<evidence type="ECO:0000256" key="9">
    <source>
        <dbReference type="SAM" id="Phobius"/>
    </source>
</evidence>
<evidence type="ECO:0000256" key="1">
    <source>
        <dbReference type="ARBA" id="ARBA00004167"/>
    </source>
</evidence>
<sequence length="724" mass="80190">MLSHIPVLGRLRLADYLRLCIAVIVLIAEPILRFLFAFPGAALLVDFARKLLVKKEALKEGGEQRLDADGKPLLEDGIAKAEKILEGLACTEDFVRFWGFPFQHHYVTSKDGYILALHRIPSSRADHEAKKREKAAARRAGARHSPRHQPSNRPVVLLWHGFLMCSEVWVCTPDPKLSLAYTLADAGYDVWLGNTRGNKYSCKHRSLKPTEEAFWDFSMDHLALYDLPDAVDYILKVTGVPSLSYVGFSQGTAQGFSSLSINPRLNKRINLFVALAPAAKPMGLENKTLSTILNLSPEVIFLLFGRKSLLAMALFWQSILSPLSFAWLIDISCYFLFKWSAEMIEHKNVVYQHLYSYTSVKCVVHWFQIIRNGRFQMYDESPTVLPNSSSGHVVPKFPTEHIQTPIALFYGGKDTLADMSWLLAETATPVYCLKVDEYEHICFLWARGLDKTVYPAILGLLNEYAETWADPSSSASGVSFDQGFLTVPWISERQIAKLLEIGQGHLDSTGSKVVLDGRISAQRMLGASALSRMGTWSDGLGDTDLTKGKSLYDVGDMTSSPALDGKGEEEALHEALMKALKMDKNERNSAPLVTESGKGGGRHPRATRRSVSYHHGSHNVRPSILPATRNASFHGIVASLKKEGETVVTPLPIASPWSDASPALSESGSENEDEGLDREENEDAEEGEEVDDGRSDGTVTPNKFRGLTTPRKRSETEIGARVTP</sequence>
<dbReference type="GO" id="GO:0016020">
    <property type="term" value="C:membrane"/>
    <property type="evidence" value="ECO:0007669"/>
    <property type="project" value="UniProtKB-SubCell"/>
</dbReference>
<dbReference type="PANTHER" id="PTHR11005">
    <property type="entry name" value="LYSOSOMAL ACID LIPASE-RELATED"/>
    <property type="match status" value="1"/>
</dbReference>
<evidence type="ECO:0000313" key="12">
    <source>
        <dbReference type="Proteomes" id="UP001212152"/>
    </source>
</evidence>
<gene>
    <name evidence="11" type="primary">TGL1_2</name>
    <name evidence="11" type="ORF">HDU87_002392</name>
</gene>
<dbReference type="SUPFAM" id="SSF53474">
    <property type="entry name" value="alpha/beta-Hydrolases"/>
    <property type="match status" value="1"/>
</dbReference>
<feature type="compositionally biased region" description="Basic residues" evidence="8">
    <location>
        <begin position="600"/>
        <end position="618"/>
    </location>
</feature>
<feature type="region of interest" description="Disordered" evidence="8">
    <location>
        <begin position="584"/>
        <end position="623"/>
    </location>
</feature>
<dbReference type="Pfam" id="PF00561">
    <property type="entry name" value="Abhydrolase_1"/>
    <property type="match status" value="1"/>
</dbReference>
<feature type="domain" description="AB hydrolase-1" evidence="10">
    <location>
        <begin position="154"/>
        <end position="445"/>
    </location>
</feature>